<dbReference type="Gene3D" id="3.30.70.1730">
    <property type="match status" value="1"/>
</dbReference>
<evidence type="ECO:0000313" key="8">
    <source>
        <dbReference type="EMBL" id="KKZ66457.1"/>
    </source>
</evidence>
<evidence type="ECO:0000256" key="5">
    <source>
        <dbReference type="ARBA" id="ARBA00023242"/>
    </source>
</evidence>
<dbReference type="GO" id="GO:0003723">
    <property type="term" value="F:RNA binding"/>
    <property type="evidence" value="ECO:0007669"/>
    <property type="project" value="TreeGrafter"/>
</dbReference>
<accession>A0A0G2I775</accession>
<dbReference type="GO" id="GO:0005654">
    <property type="term" value="C:nucleoplasm"/>
    <property type="evidence" value="ECO:0007669"/>
    <property type="project" value="EnsemblFungi"/>
</dbReference>
<dbReference type="AlphaFoldDB" id="A0A0G2I775"/>
<dbReference type="InterPro" id="IPR051742">
    <property type="entry name" value="Ribosome_Assembly_uL10"/>
</dbReference>
<dbReference type="GO" id="GO:0000055">
    <property type="term" value="P:ribosomal large subunit export from nucleus"/>
    <property type="evidence" value="ECO:0007669"/>
    <property type="project" value="EnsemblFungi"/>
</dbReference>
<dbReference type="InterPro" id="IPR043141">
    <property type="entry name" value="Ribosomal_uL10-like_sf"/>
</dbReference>
<dbReference type="SUPFAM" id="SSF160369">
    <property type="entry name" value="Ribosomal protein L10-like"/>
    <property type="match status" value="1"/>
</dbReference>
<dbReference type="GO" id="GO:0032040">
    <property type="term" value="C:small-subunit processome"/>
    <property type="evidence" value="ECO:0007669"/>
    <property type="project" value="EnsemblFungi"/>
</dbReference>
<feature type="domain" description="Large ribosomal subunit protein uL10-like insertion" evidence="7">
    <location>
        <begin position="126"/>
        <end position="211"/>
    </location>
</feature>
<dbReference type="FunFam" id="3.90.105.20:FF:000003">
    <property type="entry name" value="Ribosome assembly factor mrt4"/>
    <property type="match status" value="1"/>
</dbReference>
<dbReference type="GO" id="GO:0005737">
    <property type="term" value="C:cytoplasm"/>
    <property type="evidence" value="ECO:0007669"/>
    <property type="project" value="UniProtKB-SubCell"/>
</dbReference>
<dbReference type="InterPro" id="IPR033867">
    <property type="entry name" value="Mrt4"/>
</dbReference>
<keyword evidence="5 6" id="KW-0539">Nucleus</keyword>
<dbReference type="InterPro" id="IPR043164">
    <property type="entry name" value="Ribosomal_uL10-like_insert_sf"/>
</dbReference>
<comment type="similarity">
    <text evidence="2 6">Belongs to the universal ribosomal protein uL10 family.</text>
</comment>
<comment type="caution">
    <text evidence="8">The sequence shown here is derived from an EMBL/GenBank/DDBJ whole genome shotgun (WGS) entry which is preliminary data.</text>
</comment>
<comment type="function">
    <text evidence="1 6">Component of the ribosome assembly machinery. Nuclear paralog of the ribosomal protein P0, it binds pre-60S subunits at an early stage of assembly in the nucleolus, and is replaced by P0 in cytoplasmic pre-60S subunits and mature 80S ribosomes.</text>
</comment>
<reference evidence="9" key="1">
    <citation type="journal article" date="2015" name="PLoS Genet.">
        <title>The dynamic genome and transcriptome of the human fungal pathogen Blastomyces and close relative Emmonsia.</title>
        <authorList>
            <person name="Munoz J.F."/>
            <person name="Gauthier G.M."/>
            <person name="Desjardins C.A."/>
            <person name="Gallo J.E."/>
            <person name="Holder J."/>
            <person name="Sullivan T.D."/>
            <person name="Marty A.J."/>
            <person name="Carmen J.C."/>
            <person name="Chen Z."/>
            <person name="Ding L."/>
            <person name="Gujja S."/>
            <person name="Magrini V."/>
            <person name="Misas E."/>
            <person name="Mitreva M."/>
            <person name="Priest M."/>
            <person name="Saif S."/>
            <person name="Whiston E.A."/>
            <person name="Young S."/>
            <person name="Zeng Q."/>
            <person name="Goldman W.E."/>
            <person name="Mardis E.R."/>
            <person name="Taylor J.W."/>
            <person name="McEwen J.G."/>
            <person name="Clay O.K."/>
            <person name="Klein B.S."/>
            <person name="Cuomo C.A."/>
        </authorList>
    </citation>
    <scope>NUCLEOTIDE SEQUENCE [LARGE SCALE GENOMIC DNA]</scope>
    <source>
        <strain evidence="9">UAMH 3008</strain>
    </source>
</reference>
<evidence type="ECO:0000256" key="4">
    <source>
        <dbReference type="ARBA" id="ARBA00022490"/>
    </source>
</evidence>
<evidence type="ECO:0000256" key="6">
    <source>
        <dbReference type="RuleBase" id="RU364039"/>
    </source>
</evidence>
<evidence type="ECO:0000259" key="7">
    <source>
        <dbReference type="Pfam" id="PF17777"/>
    </source>
</evidence>
<dbReference type="CDD" id="cd05796">
    <property type="entry name" value="Ribosomal_P0_like"/>
    <property type="match status" value="1"/>
</dbReference>
<keyword evidence="4 6" id="KW-0963">Cytoplasm</keyword>
<dbReference type="PANTHER" id="PTHR45841">
    <property type="entry name" value="MRNA TURNOVER PROTEIN 4 MRTO4"/>
    <property type="match status" value="1"/>
</dbReference>
<dbReference type="InterPro" id="IPR001790">
    <property type="entry name" value="Ribosomal_uL10"/>
</dbReference>
<dbReference type="InterPro" id="IPR040637">
    <property type="entry name" value="Ribosomal_uL10-like_insert"/>
</dbReference>
<dbReference type="Pfam" id="PF00466">
    <property type="entry name" value="Ribosomal_L10"/>
    <property type="match status" value="1"/>
</dbReference>
<name>A0A0G2I775_9EURO</name>
<organism evidence="8 9">
    <name type="scientific">[Emmonsia] crescens</name>
    <dbReference type="NCBI Taxonomy" id="73230"/>
    <lineage>
        <taxon>Eukaryota</taxon>
        <taxon>Fungi</taxon>
        <taxon>Dikarya</taxon>
        <taxon>Ascomycota</taxon>
        <taxon>Pezizomycotina</taxon>
        <taxon>Eurotiomycetes</taxon>
        <taxon>Eurotiomycetidae</taxon>
        <taxon>Onygenales</taxon>
        <taxon>Ajellomycetaceae</taxon>
        <taxon>Emergomyces</taxon>
    </lineage>
</organism>
<evidence type="ECO:0000256" key="1">
    <source>
        <dbReference type="ARBA" id="ARBA00004046"/>
    </source>
</evidence>
<comment type="subunit">
    <text evidence="3 6">Associates with the pre-60S ribosomal particle.</text>
</comment>
<keyword evidence="6" id="KW-0690">Ribosome biogenesis</keyword>
<sequence length="243" mass="27164">MPISKRARLVHESKVAKKSHKEQTRRLFANIQTAVTEYDHIFLFSVDNMRNTYLKDVRTEFADSRLFFGKTKVMAVALGNTRETACAPNLEKLNPYLTGAIGLLFTSRSPQSVLDFFDSFHPTDFARAGTVTPRSFTIPSGIVYSQAGEVPSSQDEPLSHTIEPTLRKLGVPTRLINGKVVLEMDGDGYQVCKAGETLDSRQTTLLKIFGVAVAEFKVEMKAQWNREDGSIVILEKKDQDMEG</sequence>
<dbReference type="OrthoDB" id="10262308at2759"/>
<gene>
    <name evidence="8" type="ORF">EMCG_07792</name>
</gene>
<protein>
    <recommendedName>
        <fullName evidence="6">Ribosome assembly factor mrt4</fullName>
    </recommendedName>
</protein>
<proteinExistence type="inferred from homology"/>
<dbReference type="VEuPathDB" id="FungiDB:EMCG_07792"/>
<dbReference type="GO" id="GO:0006364">
    <property type="term" value="P:rRNA processing"/>
    <property type="evidence" value="ECO:0007669"/>
    <property type="project" value="EnsemblFungi"/>
</dbReference>
<dbReference type="FunFam" id="3.30.70.1730:FF:000005">
    <property type="entry name" value="Ribosome assembly factor mrt4"/>
    <property type="match status" value="1"/>
</dbReference>
<dbReference type="GO" id="GO:0000027">
    <property type="term" value="P:ribosomal large subunit assembly"/>
    <property type="evidence" value="ECO:0007669"/>
    <property type="project" value="InterPro"/>
</dbReference>
<evidence type="ECO:0000256" key="2">
    <source>
        <dbReference type="ARBA" id="ARBA00008889"/>
    </source>
</evidence>
<dbReference type="GO" id="GO:0030687">
    <property type="term" value="C:preribosome, large subunit precursor"/>
    <property type="evidence" value="ECO:0007669"/>
    <property type="project" value="EnsemblFungi"/>
</dbReference>
<dbReference type="Proteomes" id="UP000034164">
    <property type="component" value="Unassembled WGS sequence"/>
</dbReference>
<evidence type="ECO:0000256" key="3">
    <source>
        <dbReference type="ARBA" id="ARBA00011117"/>
    </source>
</evidence>
<dbReference type="GO" id="GO:0000956">
    <property type="term" value="P:nuclear-transcribed mRNA catabolic process"/>
    <property type="evidence" value="ECO:0007669"/>
    <property type="project" value="EnsemblFungi"/>
</dbReference>
<dbReference type="Gene3D" id="3.90.105.20">
    <property type="match status" value="1"/>
</dbReference>
<dbReference type="EMBL" id="LCZI01000476">
    <property type="protein sequence ID" value="KKZ66457.1"/>
    <property type="molecule type" value="Genomic_DNA"/>
</dbReference>
<dbReference type="PANTHER" id="PTHR45841:SF1">
    <property type="entry name" value="MRNA TURNOVER PROTEIN 4 HOMOLOG"/>
    <property type="match status" value="1"/>
</dbReference>
<evidence type="ECO:0000313" key="9">
    <source>
        <dbReference type="Proteomes" id="UP000034164"/>
    </source>
</evidence>
<dbReference type="Pfam" id="PF17777">
    <property type="entry name" value="RL10P_insert"/>
    <property type="match status" value="1"/>
</dbReference>
<comment type="subcellular location">
    <subcellularLocation>
        <location evidence="6">Cytoplasm</location>
    </subcellularLocation>
    <subcellularLocation>
        <location evidence="6">Nucleus</location>
        <location evidence="6">Nucleolus</location>
    </subcellularLocation>
</comment>